<dbReference type="PROSITE" id="PS51829">
    <property type="entry name" value="P_HOMO_B"/>
    <property type="match status" value="1"/>
</dbReference>
<keyword evidence="1" id="KW-0645">Protease</keyword>
<dbReference type="InterPro" id="IPR008979">
    <property type="entry name" value="Galactose-bd-like_sf"/>
</dbReference>
<dbReference type="InterPro" id="IPR002884">
    <property type="entry name" value="P_dom"/>
</dbReference>
<evidence type="ECO:0000256" key="2">
    <source>
        <dbReference type="ARBA" id="ARBA00022685"/>
    </source>
</evidence>
<dbReference type="Pfam" id="PF01483">
    <property type="entry name" value="P_proprotein"/>
    <property type="match status" value="1"/>
</dbReference>
<keyword evidence="8" id="KW-1185">Reference proteome</keyword>
<dbReference type="EMBL" id="UYJE01005016">
    <property type="protein sequence ID" value="VDI33235.1"/>
    <property type="molecule type" value="Genomic_DNA"/>
</dbReference>
<sequence length="374" mass="40287">MNFVVLYDEISIGLLGETQESIDLSDAQVGRALGHYSSDVSIYVNSWGPDTTSDFHPAGSLAKTALVSLATNGRQGNGSIFVFAAGNGGSDSNANAYLQSSIYAISVASVEFDEVSPSAGFGANIMTSAYGGGVHYKALKSTVPYDECSETAGVGSSFAAPVAAGVIALMLEANNGLTWRDVQHIIIRGSNARGFKDEETKWRRNKYGFMFNRKMGFGLLDAKEVVGLAKKWKTVPEQISCTVLGPIGVNKNVTGEALGKSAIRVGLKDCGMKFLEHVLVTVNVRYSAFRGTVELELISPAGTRIQVQNERYNDAVASPEEGSFEYTYKVLHLWGESPQGLWKLMYKSVNPFVEVGLDSWSLELYGTKKSPGPK</sequence>
<evidence type="ECO:0000256" key="5">
    <source>
        <dbReference type="PROSITE-ProRule" id="PRU01240"/>
    </source>
</evidence>
<feature type="domain" description="P/Homo B" evidence="6">
    <location>
        <begin position="234"/>
        <end position="370"/>
    </location>
</feature>
<keyword evidence="4" id="KW-0720">Serine protease</keyword>
<reference evidence="7" key="1">
    <citation type="submission" date="2018-11" db="EMBL/GenBank/DDBJ databases">
        <authorList>
            <person name="Alioto T."/>
            <person name="Alioto T."/>
        </authorList>
    </citation>
    <scope>NUCLEOTIDE SEQUENCE</scope>
</reference>
<dbReference type="SUPFAM" id="SSF52743">
    <property type="entry name" value="Subtilisin-like"/>
    <property type="match status" value="1"/>
</dbReference>
<dbReference type="OrthoDB" id="6148436at2759"/>
<keyword evidence="2" id="KW-0165">Cleavage on pair of basic residues</keyword>
<dbReference type="GO" id="GO:0004252">
    <property type="term" value="F:serine-type endopeptidase activity"/>
    <property type="evidence" value="ECO:0007669"/>
    <property type="project" value="InterPro"/>
</dbReference>
<dbReference type="Gene3D" id="2.60.120.260">
    <property type="entry name" value="Galactose-binding domain-like"/>
    <property type="match status" value="1"/>
</dbReference>
<gene>
    <name evidence="7" type="ORF">MGAL_10B037782</name>
</gene>
<dbReference type="Gene3D" id="3.40.50.200">
    <property type="entry name" value="Peptidase S8/S53 domain"/>
    <property type="match status" value="1"/>
</dbReference>
<organism evidence="7 8">
    <name type="scientific">Mytilus galloprovincialis</name>
    <name type="common">Mediterranean mussel</name>
    <dbReference type="NCBI Taxonomy" id="29158"/>
    <lineage>
        <taxon>Eukaryota</taxon>
        <taxon>Metazoa</taxon>
        <taxon>Spiralia</taxon>
        <taxon>Lophotrochozoa</taxon>
        <taxon>Mollusca</taxon>
        <taxon>Bivalvia</taxon>
        <taxon>Autobranchia</taxon>
        <taxon>Pteriomorphia</taxon>
        <taxon>Mytilida</taxon>
        <taxon>Mytiloidea</taxon>
        <taxon>Mytilidae</taxon>
        <taxon>Mytilinae</taxon>
        <taxon>Mytilus</taxon>
    </lineage>
</organism>
<proteinExistence type="inferred from homology"/>
<evidence type="ECO:0000313" key="7">
    <source>
        <dbReference type="EMBL" id="VDI33235.1"/>
    </source>
</evidence>
<dbReference type="Proteomes" id="UP000596742">
    <property type="component" value="Unassembled WGS sequence"/>
</dbReference>
<keyword evidence="3" id="KW-0378">Hydrolase</keyword>
<comment type="caution">
    <text evidence="5">Lacks conserved residue(s) required for the propagation of feature annotation.</text>
</comment>
<evidence type="ECO:0000259" key="6">
    <source>
        <dbReference type="PROSITE" id="PS51829"/>
    </source>
</evidence>
<evidence type="ECO:0000313" key="8">
    <source>
        <dbReference type="Proteomes" id="UP000596742"/>
    </source>
</evidence>
<name>A0A8B6ED20_MYTGA</name>
<dbReference type="PROSITE" id="PS51892">
    <property type="entry name" value="SUBTILASE"/>
    <property type="match status" value="1"/>
</dbReference>
<dbReference type="InterPro" id="IPR036852">
    <property type="entry name" value="Peptidase_S8/S53_dom_sf"/>
</dbReference>
<dbReference type="PANTHER" id="PTHR42884:SF14">
    <property type="entry name" value="NEUROENDOCRINE CONVERTASE 1"/>
    <property type="match status" value="1"/>
</dbReference>
<dbReference type="AlphaFoldDB" id="A0A8B6ED20"/>
<comment type="caution">
    <text evidence="7">The sequence shown here is derived from an EMBL/GenBank/DDBJ whole genome shotgun (WGS) entry which is preliminary data.</text>
</comment>
<evidence type="ECO:0000256" key="4">
    <source>
        <dbReference type="ARBA" id="ARBA00022825"/>
    </source>
</evidence>
<accession>A0A8B6ED20</accession>
<dbReference type="SUPFAM" id="SSF49785">
    <property type="entry name" value="Galactose-binding domain-like"/>
    <property type="match status" value="1"/>
</dbReference>
<dbReference type="GO" id="GO:0000139">
    <property type="term" value="C:Golgi membrane"/>
    <property type="evidence" value="ECO:0007669"/>
    <property type="project" value="TreeGrafter"/>
</dbReference>
<comment type="similarity">
    <text evidence="5">Belongs to the peptidase S8 family.</text>
</comment>
<dbReference type="GO" id="GO:0005802">
    <property type="term" value="C:trans-Golgi network"/>
    <property type="evidence" value="ECO:0007669"/>
    <property type="project" value="TreeGrafter"/>
</dbReference>
<dbReference type="InterPro" id="IPR000209">
    <property type="entry name" value="Peptidase_S8/S53_dom"/>
</dbReference>
<dbReference type="PANTHER" id="PTHR42884">
    <property type="entry name" value="PROPROTEIN CONVERTASE SUBTILISIN/KEXIN-RELATED"/>
    <property type="match status" value="1"/>
</dbReference>
<dbReference type="GO" id="GO:0016485">
    <property type="term" value="P:protein processing"/>
    <property type="evidence" value="ECO:0007669"/>
    <property type="project" value="TreeGrafter"/>
</dbReference>
<dbReference type="Pfam" id="PF00082">
    <property type="entry name" value="Peptidase_S8"/>
    <property type="match status" value="1"/>
</dbReference>
<evidence type="ECO:0000256" key="1">
    <source>
        <dbReference type="ARBA" id="ARBA00022670"/>
    </source>
</evidence>
<protein>
    <recommendedName>
        <fullName evidence="6">P/Homo B domain-containing protein</fullName>
    </recommendedName>
</protein>
<evidence type="ECO:0000256" key="3">
    <source>
        <dbReference type="ARBA" id="ARBA00022801"/>
    </source>
</evidence>